<dbReference type="EMBL" id="KN838796">
    <property type="protein sequence ID" value="KIJ94387.1"/>
    <property type="molecule type" value="Genomic_DNA"/>
</dbReference>
<evidence type="ECO:0000256" key="1">
    <source>
        <dbReference type="ARBA" id="ARBA00022723"/>
    </source>
</evidence>
<dbReference type="HOGENOM" id="CLU_007974_0_1_1"/>
<dbReference type="InterPro" id="IPR027974">
    <property type="entry name" value="DUF4470"/>
</dbReference>
<dbReference type="InterPro" id="IPR024119">
    <property type="entry name" value="TF_DEAF-1"/>
</dbReference>
<evidence type="ECO:0000313" key="7">
    <source>
        <dbReference type="Proteomes" id="UP000054477"/>
    </source>
</evidence>
<dbReference type="PROSITE" id="PS01360">
    <property type="entry name" value="ZF_MYND_1"/>
    <property type="match status" value="1"/>
</dbReference>
<name>A0A0C9XDY2_9AGAR</name>
<dbReference type="PANTHER" id="PTHR10237">
    <property type="entry name" value="DEFORMED EPIDERMAL AUTOREGULATORY FACTOR 1 HOMOLOG SUPPRESSIN"/>
    <property type="match status" value="1"/>
</dbReference>
<dbReference type="GO" id="GO:0008270">
    <property type="term" value="F:zinc ion binding"/>
    <property type="evidence" value="ECO:0007669"/>
    <property type="project" value="UniProtKB-KW"/>
</dbReference>
<proteinExistence type="predicted"/>
<dbReference type="Pfam" id="PF01753">
    <property type="entry name" value="zf-MYND"/>
    <property type="match status" value="1"/>
</dbReference>
<gene>
    <name evidence="6" type="ORF">K443DRAFT_110518</name>
</gene>
<feature type="domain" description="MYND-type" evidence="5">
    <location>
        <begin position="1125"/>
        <end position="1164"/>
    </location>
</feature>
<evidence type="ECO:0000256" key="4">
    <source>
        <dbReference type="PROSITE-ProRule" id="PRU00134"/>
    </source>
</evidence>
<dbReference type="OrthoDB" id="432970at2759"/>
<reference evidence="7" key="2">
    <citation type="submission" date="2015-01" db="EMBL/GenBank/DDBJ databases">
        <title>Evolutionary Origins and Diversification of the Mycorrhizal Mutualists.</title>
        <authorList>
            <consortium name="DOE Joint Genome Institute"/>
            <consortium name="Mycorrhizal Genomics Consortium"/>
            <person name="Kohler A."/>
            <person name="Kuo A."/>
            <person name="Nagy L.G."/>
            <person name="Floudas D."/>
            <person name="Copeland A."/>
            <person name="Barry K.W."/>
            <person name="Cichocki N."/>
            <person name="Veneault-Fourrey C."/>
            <person name="LaButti K."/>
            <person name="Lindquist E.A."/>
            <person name="Lipzen A."/>
            <person name="Lundell T."/>
            <person name="Morin E."/>
            <person name="Murat C."/>
            <person name="Riley R."/>
            <person name="Ohm R."/>
            <person name="Sun H."/>
            <person name="Tunlid A."/>
            <person name="Henrissat B."/>
            <person name="Grigoriev I.V."/>
            <person name="Hibbett D.S."/>
            <person name="Martin F."/>
        </authorList>
    </citation>
    <scope>NUCLEOTIDE SEQUENCE [LARGE SCALE GENOMIC DNA]</scope>
    <source>
        <strain evidence="7">LaAM-08-1</strain>
    </source>
</reference>
<dbReference type="InterPro" id="IPR002893">
    <property type="entry name" value="Znf_MYND"/>
</dbReference>
<dbReference type="PANTHER" id="PTHR10237:SF15">
    <property type="entry name" value="LD37257P"/>
    <property type="match status" value="1"/>
</dbReference>
<accession>A0A0C9XDY2</accession>
<keyword evidence="7" id="KW-1185">Reference proteome</keyword>
<dbReference type="Proteomes" id="UP000054477">
    <property type="component" value="Unassembled WGS sequence"/>
</dbReference>
<keyword evidence="1" id="KW-0479">Metal-binding</keyword>
<dbReference type="Pfam" id="PF14737">
    <property type="entry name" value="DUF4470"/>
    <property type="match status" value="1"/>
</dbReference>
<dbReference type="GO" id="GO:0005634">
    <property type="term" value="C:nucleus"/>
    <property type="evidence" value="ECO:0007669"/>
    <property type="project" value="TreeGrafter"/>
</dbReference>
<evidence type="ECO:0000256" key="2">
    <source>
        <dbReference type="ARBA" id="ARBA00022771"/>
    </source>
</evidence>
<dbReference type="SUPFAM" id="SSF144232">
    <property type="entry name" value="HIT/MYND zinc finger-like"/>
    <property type="match status" value="1"/>
</dbReference>
<organism evidence="6 7">
    <name type="scientific">Laccaria amethystina LaAM-08-1</name>
    <dbReference type="NCBI Taxonomy" id="1095629"/>
    <lineage>
        <taxon>Eukaryota</taxon>
        <taxon>Fungi</taxon>
        <taxon>Dikarya</taxon>
        <taxon>Basidiomycota</taxon>
        <taxon>Agaricomycotina</taxon>
        <taxon>Agaricomycetes</taxon>
        <taxon>Agaricomycetidae</taxon>
        <taxon>Agaricales</taxon>
        <taxon>Agaricineae</taxon>
        <taxon>Hydnangiaceae</taxon>
        <taxon>Laccaria</taxon>
    </lineage>
</organism>
<evidence type="ECO:0000313" key="6">
    <source>
        <dbReference type="EMBL" id="KIJ94387.1"/>
    </source>
</evidence>
<dbReference type="AlphaFoldDB" id="A0A0C9XDY2"/>
<evidence type="ECO:0000256" key="3">
    <source>
        <dbReference type="ARBA" id="ARBA00022833"/>
    </source>
</evidence>
<sequence length="1168" mass="130416">MAHLLLWPKKQFFYPVGNTPATCFTQQLAPEDAADVLLLGCGDPRSIMFTVHVDIGVTDKRPLDFTCCDAEPAVLARNIILFTMVADSDPGNDAMLDNVWNIFYHFYLDKVSLNRLLDQCRKLVDMSITVESWSSSKYGGVFRFCTDASLLQIRNMWIKYLETETLSHSEKKALSSSFSAGMKDVLRTQKDVSTSYRSAGPLWLNLKSMGADHFDKFWTTGTTSKPASHINPTFAYSLSGRKFNVHYGTDPLLSFHLAVLLAPTKEPPRSPATRLEDLDKSIKIQFRTWCTSFRTRLLAKAPKIVIRYFVGEALAFCQALYHCKLLNNTKTGVYTTPWGGAKIDLCVEDYSPEAPKRAPLSFNTIDTSNLSDHLGLLNVLLATGPLLRETWSSMLHTHTLLRSEGHVSLQKGLSDKTCADIPMLSLLLGLVPCRHLSEITSVSSTHEILLSSAQSAQLHDSLSWKRLPKQEISSDEPFRCEALPLGEFFFAMYLKMFADENVMAAFRNTSIDLMQKSATIHYSRHNFVAFLDLAKSRVESDWSKAIDYLMSRIERDKTLLVGSNNYQDLCCSLHLREVAFYVPTVPQASSHVFQGWKDVPKVVCVVLMVPRQSLKCLEDMHPDEIMTPILQCEIKGTAFQNVFYSIRPIFGSVDIQVDSVSTEPKINLREDTEGWDGSSPLIVSFYAPAWIFTVSPSSIQVVLSFRPTPSSAMCLMPKLGMFLTVYSASAMDREHVFVTRHRPDNQDEIQSLPVVSRTLKLRNPSSPALESLTMNFDTSHTQAYSLTKRIDLKNLTDRNSLAAGATVVTKQISDLAFLVTFDKYQKVLEFPFLVDGSRMKTRIARKSFYVELEAPILADPLNRTKFSLDAFPIILDESFPKLSNIHYLHLDRLPTLDVASNYKLDWLSVHLGMAFSDSEKSAKAKSNQKERGTLVNLKESISAILMEFSIDRKGRPLAVGLSSLSEGGIHTLIFVSEVKLDLTSNTVVADACVLPLTESIMPLIAIGLGKITNLLQVVTLEDEVTAWKQLLPAFAERCRTWKHTVNCEYISKGIPVSVEYDESPLCGCGQGKNLGLFSQTSAWKDFAPFVTRIALAPLFSTSFLKGTPSASLETPNRDTIGEERCRHCGKPGTPKLLACGACKVAKYCSVPCQKADWKKHKASCTVTK</sequence>
<evidence type="ECO:0000259" key="5">
    <source>
        <dbReference type="PROSITE" id="PS50865"/>
    </source>
</evidence>
<dbReference type="PROSITE" id="PS50865">
    <property type="entry name" value="ZF_MYND_2"/>
    <property type="match status" value="1"/>
</dbReference>
<dbReference type="Gene3D" id="6.10.140.2220">
    <property type="match status" value="1"/>
</dbReference>
<dbReference type="STRING" id="1095629.A0A0C9XDY2"/>
<dbReference type="GO" id="GO:0000981">
    <property type="term" value="F:DNA-binding transcription factor activity, RNA polymerase II-specific"/>
    <property type="evidence" value="ECO:0007669"/>
    <property type="project" value="TreeGrafter"/>
</dbReference>
<protein>
    <recommendedName>
        <fullName evidence="5">MYND-type domain-containing protein</fullName>
    </recommendedName>
</protein>
<reference evidence="6 7" key="1">
    <citation type="submission" date="2014-04" db="EMBL/GenBank/DDBJ databases">
        <authorList>
            <consortium name="DOE Joint Genome Institute"/>
            <person name="Kuo A."/>
            <person name="Kohler A."/>
            <person name="Nagy L.G."/>
            <person name="Floudas D."/>
            <person name="Copeland A."/>
            <person name="Barry K.W."/>
            <person name="Cichocki N."/>
            <person name="Veneault-Fourrey C."/>
            <person name="LaButti K."/>
            <person name="Lindquist E.A."/>
            <person name="Lipzen A."/>
            <person name="Lundell T."/>
            <person name="Morin E."/>
            <person name="Murat C."/>
            <person name="Sun H."/>
            <person name="Tunlid A."/>
            <person name="Henrissat B."/>
            <person name="Grigoriev I.V."/>
            <person name="Hibbett D.S."/>
            <person name="Martin F."/>
            <person name="Nordberg H.P."/>
            <person name="Cantor M.N."/>
            <person name="Hua S.X."/>
        </authorList>
    </citation>
    <scope>NUCLEOTIDE SEQUENCE [LARGE SCALE GENOMIC DNA]</scope>
    <source>
        <strain evidence="6 7">LaAM-08-1</strain>
    </source>
</reference>
<keyword evidence="3" id="KW-0862">Zinc</keyword>
<keyword evidence="2 4" id="KW-0863">Zinc-finger</keyword>